<dbReference type="Proteomes" id="UP000013966">
    <property type="component" value="Plasmid p1"/>
</dbReference>
<dbReference type="InterPro" id="IPR036390">
    <property type="entry name" value="WH_DNA-bd_sf"/>
</dbReference>
<dbReference type="RefSeq" id="WP_016347983.1">
    <property type="nucleotide sequence ID" value="NC_021289.1"/>
</dbReference>
<evidence type="ECO:0000256" key="3">
    <source>
        <dbReference type="ARBA" id="ARBA00023163"/>
    </source>
</evidence>
<geneLocation type="plasmid" evidence="6 7">
    <name>p1</name>
</geneLocation>
<dbReference type="PANTHER" id="PTHR30136">
    <property type="entry name" value="HELIX-TURN-HELIX TRANSCRIPTIONAL REGULATOR, ICLR FAMILY"/>
    <property type="match status" value="1"/>
</dbReference>
<evidence type="ECO:0000259" key="4">
    <source>
        <dbReference type="PROSITE" id="PS51077"/>
    </source>
</evidence>
<accession>R4WRU6</accession>
<proteinExistence type="predicted"/>
<evidence type="ECO:0000256" key="1">
    <source>
        <dbReference type="ARBA" id="ARBA00023015"/>
    </source>
</evidence>
<dbReference type="PROSITE" id="PS51078">
    <property type="entry name" value="ICLR_ED"/>
    <property type="match status" value="1"/>
</dbReference>
<dbReference type="AlphaFoldDB" id="R4WRU6"/>
<dbReference type="HOGENOM" id="CLU_062618_4_1_4"/>
<dbReference type="PROSITE" id="PS51077">
    <property type="entry name" value="HTH_ICLR"/>
    <property type="match status" value="1"/>
</dbReference>
<reference evidence="6 7" key="2">
    <citation type="journal article" date="2018" name="Int. J. Syst. Evol. Microbiol.">
        <title>Burkholderia insecticola sp. nov., a gut symbiotic bacterium of the bean bug Riptortus pedestris.</title>
        <authorList>
            <person name="Takeshita K."/>
            <person name="Tamaki H."/>
            <person name="Ohbayashi T."/>
            <person name="Meng X.-Y."/>
            <person name="Sone T."/>
            <person name="Mitani Y."/>
            <person name="Peeters C."/>
            <person name="Kikuchi Y."/>
            <person name="Vandamme P."/>
        </authorList>
    </citation>
    <scope>NUCLEOTIDE SEQUENCE [LARGE SCALE GENOMIC DNA]</scope>
    <source>
        <strain evidence="6">RPE64</strain>
        <plasmid evidence="6 7">p1</plasmid>
    </source>
</reference>
<feature type="domain" description="HTH iclR-type" evidence="4">
    <location>
        <begin position="31"/>
        <end position="92"/>
    </location>
</feature>
<keyword evidence="2" id="KW-0238">DNA-binding</keyword>
<dbReference type="PATRIC" id="fig|758793.3.peg.5487"/>
<gene>
    <name evidence="6" type="ORF">BRPE64_DCDS03380</name>
</gene>
<name>R4WRU6_9BURK</name>
<dbReference type="Gene3D" id="3.30.450.40">
    <property type="match status" value="2"/>
</dbReference>
<dbReference type="InterPro" id="IPR036388">
    <property type="entry name" value="WH-like_DNA-bd_sf"/>
</dbReference>
<dbReference type="InterPro" id="IPR029016">
    <property type="entry name" value="GAF-like_dom_sf"/>
</dbReference>
<keyword evidence="3" id="KW-0804">Transcription</keyword>
<keyword evidence="7" id="KW-1185">Reference proteome</keyword>
<dbReference type="OrthoDB" id="5422805at2"/>
<organism evidence="6 7">
    <name type="scientific">Caballeronia insecticola</name>
    <dbReference type="NCBI Taxonomy" id="758793"/>
    <lineage>
        <taxon>Bacteria</taxon>
        <taxon>Pseudomonadati</taxon>
        <taxon>Pseudomonadota</taxon>
        <taxon>Betaproteobacteria</taxon>
        <taxon>Burkholderiales</taxon>
        <taxon>Burkholderiaceae</taxon>
        <taxon>Caballeronia</taxon>
    </lineage>
</organism>
<reference evidence="6 7" key="1">
    <citation type="journal article" date="2013" name="Genome Announc.">
        <title>Complete Genome Sequence of Burkholderia sp. Strain RPE64, Bacterial Symbiont of the Bean Bug Riptortus pedestris.</title>
        <authorList>
            <person name="Shibata T.F."/>
            <person name="Maeda T."/>
            <person name="Nikoh N."/>
            <person name="Yamaguchi K."/>
            <person name="Oshima K."/>
            <person name="Hattori M."/>
            <person name="Nishiyama T."/>
            <person name="Hasebe M."/>
            <person name="Fukatsu T."/>
            <person name="Kikuchi Y."/>
            <person name="Shigenobu S."/>
        </authorList>
    </citation>
    <scope>NUCLEOTIDE SEQUENCE [LARGE SCALE GENOMIC DNA]</scope>
    <source>
        <plasmid evidence="6 7">p1</plasmid>
    </source>
</reference>
<dbReference type="Gene3D" id="1.10.10.10">
    <property type="entry name" value="Winged helix-like DNA-binding domain superfamily/Winged helix DNA-binding domain"/>
    <property type="match status" value="1"/>
</dbReference>
<dbReference type="InterPro" id="IPR014757">
    <property type="entry name" value="Tscrpt_reg_IclR_C"/>
</dbReference>
<dbReference type="SUPFAM" id="SSF46785">
    <property type="entry name" value="Winged helix' DNA-binding domain"/>
    <property type="match status" value="1"/>
</dbReference>
<dbReference type="SUPFAM" id="SSF55781">
    <property type="entry name" value="GAF domain-like"/>
    <property type="match status" value="1"/>
</dbReference>
<dbReference type="InterPro" id="IPR005471">
    <property type="entry name" value="Tscrpt_reg_IclR_N"/>
</dbReference>
<dbReference type="InterPro" id="IPR050707">
    <property type="entry name" value="HTH_MetabolicPath_Reg"/>
</dbReference>
<sequence length="267" mass="29714">MNLEYPIRAAQAHADASLDEANELEDKRPRVEAVERSLAILQCFRLPGEALSLAVLAQRSGFYKSTILRLCASLVHMRFLERDASGHFTLGPELRRLGALSQAEVSLEDLVRPALQKLSTFTRETASFYVRDGDERVCLYRVNSPRSARHHLDEGSRHPLKGGAAGRVLWAFDPQSRGEESSMSTRARGWVVSKGDRDPDLAAVAVPLLNERGELLGALTVSGLLTRFTTDQIKVFRKMLLDTALALKPRLPMKSVLRNAANDIRRD</sequence>
<evidence type="ECO:0000259" key="5">
    <source>
        <dbReference type="PROSITE" id="PS51078"/>
    </source>
</evidence>
<evidence type="ECO:0000313" key="7">
    <source>
        <dbReference type="Proteomes" id="UP000013966"/>
    </source>
</evidence>
<protein>
    <submittedName>
        <fullName evidence="6">Putative transcriptional regulator IclR family</fullName>
    </submittedName>
</protein>
<dbReference type="GO" id="GO:0045892">
    <property type="term" value="P:negative regulation of DNA-templated transcription"/>
    <property type="evidence" value="ECO:0007669"/>
    <property type="project" value="TreeGrafter"/>
</dbReference>
<dbReference type="GO" id="GO:0003677">
    <property type="term" value="F:DNA binding"/>
    <property type="evidence" value="ECO:0007669"/>
    <property type="project" value="UniProtKB-KW"/>
</dbReference>
<keyword evidence="6" id="KW-0614">Plasmid</keyword>
<dbReference type="KEGG" id="buo:BRPE64_DCDS03380"/>
<feature type="domain" description="IclR-ED" evidence="5">
    <location>
        <begin position="93"/>
        <end position="267"/>
    </location>
</feature>
<keyword evidence="1" id="KW-0805">Transcription regulation</keyword>
<dbReference type="Pfam" id="PF09339">
    <property type="entry name" value="HTH_IclR"/>
    <property type="match status" value="1"/>
</dbReference>
<dbReference type="SMART" id="SM00346">
    <property type="entry name" value="HTH_ICLR"/>
    <property type="match status" value="1"/>
</dbReference>
<evidence type="ECO:0000256" key="2">
    <source>
        <dbReference type="ARBA" id="ARBA00023125"/>
    </source>
</evidence>
<dbReference type="PANTHER" id="PTHR30136:SF39">
    <property type="entry name" value="TRANSCRIPTIONAL REGULATORY PROTEIN"/>
    <property type="match status" value="1"/>
</dbReference>
<dbReference type="EMBL" id="AP013061">
    <property type="protein sequence ID" value="BAN27274.1"/>
    <property type="molecule type" value="Genomic_DNA"/>
</dbReference>
<dbReference type="Pfam" id="PF01614">
    <property type="entry name" value="IclR_C"/>
    <property type="match status" value="2"/>
</dbReference>
<evidence type="ECO:0000313" key="6">
    <source>
        <dbReference type="EMBL" id="BAN27274.1"/>
    </source>
</evidence>
<dbReference type="GO" id="GO:0003700">
    <property type="term" value="F:DNA-binding transcription factor activity"/>
    <property type="evidence" value="ECO:0007669"/>
    <property type="project" value="TreeGrafter"/>
</dbReference>